<feature type="region of interest" description="Disordered" evidence="1">
    <location>
        <begin position="1"/>
        <end position="36"/>
    </location>
</feature>
<dbReference type="Proteomes" id="UP000760860">
    <property type="component" value="Unassembled WGS sequence"/>
</dbReference>
<evidence type="ECO:0000313" key="2">
    <source>
        <dbReference type="EMBL" id="KAG2854153.1"/>
    </source>
</evidence>
<dbReference type="EMBL" id="RCMG01000444">
    <property type="protein sequence ID" value="KAG2854153.1"/>
    <property type="molecule type" value="Genomic_DNA"/>
</dbReference>
<gene>
    <name evidence="7" type="ORF">PC110_g18520</name>
    <name evidence="2" type="ORF">PC113_g13563</name>
    <name evidence="3" type="ORF">PC115_g12500</name>
    <name evidence="4" type="ORF">PC117_g19051</name>
    <name evidence="5" type="ORF">PC118_g17521</name>
    <name evidence="6" type="ORF">PC129_g14995</name>
</gene>
<dbReference type="VEuPathDB" id="FungiDB:PC110_g18520"/>
<keyword evidence="8" id="KW-1185">Reference proteome</keyword>
<evidence type="ECO:0000313" key="6">
    <source>
        <dbReference type="EMBL" id="KAG3214083.1"/>
    </source>
</evidence>
<dbReference type="EMBL" id="RCMK01000804">
    <property type="protein sequence ID" value="KAG2911911.1"/>
    <property type="molecule type" value="Genomic_DNA"/>
</dbReference>
<evidence type="ECO:0000313" key="7">
    <source>
        <dbReference type="EMBL" id="RAW25059.1"/>
    </source>
</evidence>
<dbReference type="Proteomes" id="UP000736787">
    <property type="component" value="Unassembled WGS sequence"/>
</dbReference>
<sequence length="36" mass="3820">MRFERIPAVKGASAHVATTAKENEGTRELGTDSSTT</sequence>
<dbReference type="Proteomes" id="UP000735874">
    <property type="component" value="Unassembled WGS sequence"/>
</dbReference>
<evidence type="ECO:0000313" key="5">
    <source>
        <dbReference type="EMBL" id="KAG2969295.1"/>
    </source>
</evidence>
<dbReference type="OrthoDB" id="10324112at2759"/>
<dbReference type="AlphaFoldDB" id="A0A329RLE1"/>
<evidence type="ECO:0000256" key="1">
    <source>
        <dbReference type="SAM" id="MobiDB-lite"/>
    </source>
</evidence>
<dbReference type="EMBL" id="MJFZ01000798">
    <property type="protein sequence ID" value="RAW25059.1"/>
    <property type="molecule type" value="Genomic_DNA"/>
</dbReference>
<dbReference type="Proteomes" id="UP000697107">
    <property type="component" value="Unassembled WGS sequence"/>
</dbReference>
<reference evidence="7 8" key="1">
    <citation type="submission" date="2018-01" db="EMBL/GenBank/DDBJ databases">
        <title>Draft genome of the strawberry crown rot pathogen Phytophthora cactorum.</title>
        <authorList>
            <person name="Armitage A.D."/>
            <person name="Lysoe E."/>
            <person name="Nellist C.F."/>
            <person name="Harrison R.J."/>
            <person name="Brurberg M.B."/>
        </authorList>
    </citation>
    <scope>NUCLEOTIDE SEQUENCE [LARGE SCALE GENOMIC DNA]</scope>
    <source>
        <strain evidence="7 8">10300</strain>
    </source>
</reference>
<dbReference type="EMBL" id="RCML01000800">
    <property type="protein sequence ID" value="KAG2969295.1"/>
    <property type="molecule type" value="Genomic_DNA"/>
</dbReference>
<reference evidence="2" key="2">
    <citation type="submission" date="2018-10" db="EMBL/GenBank/DDBJ databases">
        <title>Effector identification in a new, highly contiguous assembly of the strawberry crown rot pathogen Phytophthora cactorum.</title>
        <authorList>
            <person name="Armitage A.D."/>
            <person name="Nellist C.F."/>
            <person name="Bates H."/>
            <person name="Vickerstaff R.J."/>
            <person name="Harrison R.J."/>
        </authorList>
    </citation>
    <scope>NUCLEOTIDE SEQUENCE</scope>
    <source>
        <strain evidence="2">15-7</strain>
        <strain evidence="3">4032</strain>
        <strain evidence="4">4040</strain>
        <strain evidence="5">P415</strain>
        <strain evidence="6">P421</strain>
    </source>
</reference>
<name>A0A329RLE1_9STRA</name>
<dbReference type="Proteomes" id="UP000774804">
    <property type="component" value="Unassembled WGS sequence"/>
</dbReference>
<comment type="caution">
    <text evidence="7">The sequence shown here is derived from an EMBL/GenBank/DDBJ whole genome shotgun (WGS) entry which is preliminary data.</text>
</comment>
<accession>A0A329RLE1</accession>
<proteinExistence type="predicted"/>
<dbReference type="Proteomes" id="UP000251314">
    <property type="component" value="Unassembled WGS sequence"/>
</dbReference>
<evidence type="ECO:0000313" key="4">
    <source>
        <dbReference type="EMBL" id="KAG2911911.1"/>
    </source>
</evidence>
<dbReference type="EMBL" id="RCMV01000671">
    <property type="protein sequence ID" value="KAG3214083.1"/>
    <property type="molecule type" value="Genomic_DNA"/>
</dbReference>
<feature type="compositionally biased region" description="Basic and acidic residues" evidence="1">
    <location>
        <begin position="21"/>
        <end position="30"/>
    </location>
</feature>
<dbReference type="EMBL" id="RCMI01000418">
    <property type="protein sequence ID" value="KAG2911647.1"/>
    <property type="molecule type" value="Genomic_DNA"/>
</dbReference>
<protein>
    <submittedName>
        <fullName evidence="7">Uncharacterized protein</fullName>
    </submittedName>
</protein>
<evidence type="ECO:0000313" key="8">
    <source>
        <dbReference type="Proteomes" id="UP000251314"/>
    </source>
</evidence>
<organism evidence="7 8">
    <name type="scientific">Phytophthora cactorum</name>
    <dbReference type="NCBI Taxonomy" id="29920"/>
    <lineage>
        <taxon>Eukaryota</taxon>
        <taxon>Sar</taxon>
        <taxon>Stramenopiles</taxon>
        <taxon>Oomycota</taxon>
        <taxon>Peronosporomycetes</taxon>
        <taxon>Peronosporales</taxon>
        <taxon>Peronosporaceae</taxon>
        <taxon>Phytophthora</taxon>
    </lineage>
</organism>
<evidence type="ECO:0000313" key="3">
    <source>
        <dbReference type="EMBL" id="KAG2911647.1"/>
    </source>
</evidence>